<keyword evidence="3" id="KW-1185">Reference proteome</keyword>
<evidence type="ECO:0000313" key="2">
    <source>
        <dbReference type="EMBL" id="KAJ7657486.1"/>
    </source>
</evidence>
<dbReference type="Proteomes" id="UP001221757">
    <property type="component" value="Unassembled WGS sequence"/>
</dbReference>
<sequence length="182" mass="19940">MQKTRRRQAAAGRRNWKASRRLRKKTPGSSESNATTAYMIELSAVDRLYTPRQCATAFMSLMEYKGLAAAGLVEVGLRGGRCYRNPGDGGVTGQVEARERFDGGGRTQEGLMGIRGPVSTPKVVQLRVIRSVCIRSTRWTALAPDFCSGMELRTTAQSMRGGNRDICCENAVKFGSKWEGGI</sequence>
<name>A0AAD7CQ02_MYCRO</name>
<reference evidence="2" key="1">
    <citation type="submission" date="2023-03" db="EMBL/GenBank/DDBJ databases">
        <title>Massive genome expansion in bonnet fungi (Mycena s.s.) driven by repeated elements and novel gene families across ecological guilds.</title>
        <authorList>
            <consortium name="Lawrence Berkeley National Laboratory"/>
            <person name="Harder C.B."/>
            <person name="Miyauchi S."/>
            <person name="Viragh M."/>
            <person name="Kuo A."/>
            <person name="Thoen E."/>
            <person name="Andreopoulos B."/>
            <person name="Lu D."/>
            <person name="Skrede I."/>
            <person name="Drula E."/>
            <person name="Henrissat B."/>
            <person name="Morin E."/>
            <person name="Kohler A."/>
            <person name="Barry K."/>
            <person name="LaButti K."/>
            <person name="Morin E."/>
            <person name="Salamov A."/>
            <person name="Lipzen A."/>
            <person name="Mereny Z."/>
            <person name="Hegedus B."/>
            <person name="Baldrian P."/>
            <person name="Stursova M."/>
            <person name="Weitz H."/>
            <person name="Taylor A."/>
            <person name="Grigoriev I.V."/>
            <person name="Nagy L.G."/>
            <person name="Martin F."/>
            <person name="Kauserud H."/>
        </authorList>
    </citation>
    <scope>NUCLEOTIDE SEQUENCE</scope>
    <source>
        <strain evidence="2">CBHHK067</strain>
    </source>
</reference>
<dbReference type="EMBL" id="JARKIE010000290">
    <property type="protein sequence ID" value="KAJ7657486.1"/>
    <property type="molecule type" value="Genomic_DNA"/>
</dbReference>
<evidence type="ECO:0000313" key="3">
    <source>
        <dbReference type="Proteomes" id="UP001221757"/>
    </source>
</evidence>
<comment type="caution">
    <text evidence="2">The sequence shown here is derived from an EMBL/GenBank/DDBJ whole genome shotgun (WGS) entry which is preliminary data.</text>
</comment>
<gene>
    <name evidence="2" type="ORF">B0H17DRAFT_1145920</name>
</gene>
<feature type="region of interest" description="Disordered" evidence="1">
    <location>
        <begin position="1"/>
        <end position="32"/>
    </location>
</feature>
<protein>
    <submittedName>
        <fullName evidence="2">Uncharacterized protein</fullName>
    </submittedName>
</protein>
<dbReference type="AlphaFoldDB" id="A0AAD7CQ02"/>
<organism evidence="2 3">
    <name type="scientific">Mycena rosella</name>
    <name type="common">Pink bonnet</name>
    <name type="synonym">Agaricus rosellus</name>
    <dbReference type="NCBI Taxonomy" id="1033263"/>
    <lineage>
        <taxon>Eukaryota</taxon>
        <taxon>Fungi</taxon>
        <taxon>Dikarya</taxon>
        <taxon>Basidiomycota</taxon>
        <taxon>Agaricomycotina</taxon>
        <taxon>Agaricomycetes</taxon>
        <taxon>Agaricomycetidae</taxon>
        <taxon>Agaricales</taxon>
        <taxon>Marasmiineae</taxon>
        <taxon>Mycenaceae</taxon>
        <taxon>Mycena</taxon>
    </lineage>
</organism>
<evidence type="ECO:0000256" key="1">
    <source>
        <dbReference type="SAM" id="MobiDB-lite"/>
    </source>
</evidence>
<accession>A0AAD7CQ02</accession>
<feature type="compositionally biased region" description="Basic residues" evidence="1">
    <location>
        <begin position="1"/>
        <end position="26"/>
    </location>
</feature>
<proteinExistence type="predicted"/>